<proteinExistence type="predicted"/>
<keyword evidence="2" id="KW-1185">Reference proteome</keyword>
<reference evidence="2" key="1">
    <citation type="journal article" date="2019" name="Int. J. Syst. Evol. Microbiol.">
        <title>The Global Catalogue of Microorganisms (GCM) 10K type strain sequencing project: providing services to taxonomists for standard genome sequencing and annotation.</title>
        <authorList>
            <consortium name="The Broad Institute Genomics Platform"/>
            <consortium name="The Broad Institute Genome Sequencing Center for Infectious Disease"/>
            <person name="Wu L."/>
            <person name="Ma J."/>
        </authorList>
    </citation>
    <scope>NUCLEOTIDE SEQUENCE [LARGE SCALE GENOMIC DNA]</scope>
    <source>
        <strain evidence="2">JCM 18303</strain>
    </source>
</reference>
<protein>
    <submittedName>
        <fullName evidence="1">Uncharacterized protein</fullName>
    </submittedName>
</protein>
<comment type="caution">
    <text evidence="1">The sequence shown here is derived from an EMBL/GenBank/DDBJ whole genome shotgun (WGS) entry which is preliminary data.</text>
</comment>
<dbReference type="EMBL" id="BAABJP010000029">
    <property type="protein sequence ID" value="GAA5163475.1"/>
    <property type="molecule type" value="Genomic_DNA"/>
</dbReference>
<sequence>MADGRGDSQHPLAIAVGLGRRPDASLGVLDRDHREARSKHVGLSVHPVEALLRAQAGPVKVEVHQHDLDRVGQHADRVALAPDGDPLVWRGLVAGDHRGRHPTVALGHPFQPGGPERFAGGGPVTAGFQPHLCPPTQQGLELRPCHWEVANQHVPHLGVGVWAQRDWAIKVDAEQL</sequence>
<organism evidence="1 2">
    <name type="scientific">Pseudonocardia eucalypti</name>
    <dbReference type="NCBI Taxonomy" id="648755"/>
    <lineage>
        <taxon>Bacteria</taxon>
        <taxon>Bacillati</taxon>
        <taxon>Actinomycetota</taxon>
        <taxon>Actinomycetes</taxon>
        <taxon>Pseudonocardiales</taxon>
        <taxon>Pseudonocardiaceae</taxon>
        <taxon>Pseudonocardia</taxon>
    </lineage>
</organism>
<name>A0ABP9QKK0_9PSEU</name>
<dbReference type="Proteomes" id="UP001428817">
    <property type="component" value="Unassembled WGS sequence"/>
</dbReference>
<accession>A0ABP9QKK0</accession>
<evidence type="ECO:0000313" key="2">
    <source>
        <dbReference type="Proteomes" id="UP001428817"/>
    </source>
</evidence>
<evidence type="ECO:0000313" key="1">
    <source>
        <dbReference type="EMBL" id="GAA5163475.1"/>
    </source>
</evidence>
<gene>
    <name evidence="1" type="ORF">GCM10023321_50440</name>
</gene>